<evidence type="ECO:0000313" key="1">
    <source>
        <dbReference type="EMBL" id="KAI8425965.1"/>
    </source>
</evidence>
<dbReference type="Proteomes" id="UP001064048">
    <property type="component" value="Chromosome 8"/>
</dbReference>
<reference evidence="1 2" key="1">
    <citation type="journal article" date="2022" name="Genome Biol. Evol.">
        <title>The Spruce Budworm Genome: Reconstructing the Evolutionary History of Antifreeze Proteins.</title>
        <authorList>
            <person name="Beliveau C."/>
            <person name="Gagne P."/>
            <person name="Picq S."/>
            <person name="Vernygora O."/>
            <person name="Keeling C.I."/>
            <person name="Pinkney K."/>
            <person name="Doucet D."/>
            <person name="Wen F."/>
            <person name="Johnston J.S."/>
            <person name="Maaroufi H."/>
            <person name="Boyle B."/>
            <person name="Laroche J."/>
            <person name="Dewar K."/>
            <person name="Juretic N."/>
            <person name="Blackburn G."/>
            <person name="Nisole A."/>
            <person name="Brunet B."/>
            <person name="Brandao M."/>
            <person name="Lumley L."/>
            <person name="Duan J."/>
            <person name="Quan G."/>
            <person name="Lucarotti C.J."/>
            <person name="Roe A.D."/>
            <person name="Sperling F.A.H."/>
            <person name="Levesque R.C."/>
            <person name="Cusson M."/>
        </authorList>
    </citation>
    <scope>NUCLEOTIDE SEQUENCE [LARGE SCALE GENOMIC DNA]</scope>
    <source>
        <strain evidence="1">Glfc:IPQL:Cfum</strain>
    </source>
</reference>
<name>A0ACC0JPX1_CHOFU</name>
<dbReference type="EMBL" id="CM046108">
    <property type="protein sequence ID" value="KAI8425965.1"/>
    <property type="molecule type" value="Genomic_DNA"/>
</dbReference>
<evidence type="ECO:0000313" key="2">
    <source>
        <dbReference type="Proteomes" id="UP001064048"/>
    </source>
</evidence>
<organism evidence="1 2">
    <name type="scientific">Choristoneura fumiferana</name>
    <name type="common">Spruce budworm moth</name>
    <name type="synonym">Archips fumiferana</name>
    <dbReference type="NCBI Taxonomy" id="7141"/>
    <lineage>
        <taxon>Eukaryota</taxon>
        <taxon>Metazoa</taxon>
        <taxon>Ecdysozoa</taxon>
        <taxon>Arthropoda</taxon>
        <taxon>Hexapoda</taxon>
        <taxon>Insecta</taxon>
        <taxon>Pterygota</taxon>
        <taxon>Neoptera</taxon>
        <taxon>Endopterygota</taxon>
        <taxon>Lepidoptera</taxon>
        <taxon>Glossata</taxon>
        <taxon>Ditrysia</taxon>
        <taxon>Tortricoidea</taxon>
        <taxon>Tortricidae</taxon>
        <taxon>Tortricinae</taxon>
        <taxon>Choristoneura</taxon>
    </lineage>
</organism>
<accession>A0ACC0JPX1</accession>
<comment type="caution">
    <text evidence="1">The sequence shown here is derived from an EMBL/GenBank/DDBJ whole genome shotgun (WGS) entry which is preliminary data.</text>
</comment>
<proteinExistence type="predicted"/>
<keyword evidence="2" id="KW-1185">Reference proteome</keyword>
<protein>
    <submittedName>
        <fullName evidence="1">Uncharacterized protein</fullName>
    </submittedName>
</protein>
<gene>
    <name evidence="1" type="ORF">MSG28_004953</name>
</gene>
<sequence length="730" mass="82287">MVETADNVFPVKKVGGNNIPSPPWWDSECTAAAKRRKEAELAYRESSTNENFDFVLEEIDKTKKLFKKKKFEGWRNFCLSVSPNTNPSVVWNNIKRFRSAFKEDCSSNLPSTLANDFLDKLAPPTVPEFIPLPPVLDLSGLNGPFTLPELKGVISKTKDSAPGPDGIPYSFFTHLNDIPLLYFLKLINKILISGEIPETWKCQDVLPFLKPKKEPFDVSSYRPVALSTVLMKLTEHLVKNRLEWFIETNNILSQNQFGFRRGRGVTKNDMDPNVNFNSIKDDRWHSWHHIYSDSSKHASFGHVGVGVYHAQYKISQKIKLPPETFMKITPYEIELPPEVISIKYDTKVMRDELINQLNDLMLKGHETFSSVTETEAEKDYQAFKHHTEQIHVSLTTVSLQENSDRAAVVRSLWNVSDRIILGEKMLRDAQEKWASPAPKNKPPPDTPVEDKSDFEESSGEAIENSEPSKDEKEHAGTEEDEEKGDKKTVRQILSQLLSNKESSNQSGMIISSGLVPVVVMAGEIGSVIAATLASVTYQRSLRAQRHSNQTEQEEGEPNTGKDKTDGDKNKAAKSNEHIEVLLKDALICRVYYASQFHKLRHMLLAPLGANPHIADAFAAAPAPAPAPGDARCCDDRDKGDSKSLCVIEEGFVRSLAHCVPWAARGGKSGSTFCKTTDERYVLKEMTKPEWQQFLEFAPHYFNYVTSCRSQQLPSLLGETNNTQILYFYLF</sequence>